<evidence type="ECO:0000313" key="1">
    <source>
        <dbReference type="EMBL" id="CRH05352.1"/>
    </source>
</evidence>
<dbReference type="EMBL" id="LO017727">
    <property type="protein sequence ID" value="CRH05352.1"/>
    <property type="molecule type" value="Genomic_DNA"/>
</dbReference>
<accession>A0A1S7LEG0</accession>
<name>A0A1S7LEG0_MAGMO</name>
<sequence>MVTTQQRTWLSTSHSRIHMGADQWLRIESFQRLMVLMGRWYNPAEALQGEQQQLKQRVYDLRSELALLKHLGMYLPEVANREQAVYGEADQFTTFADALELITDTVLGRVASYRGGRYKSNDFTEYLDLTLKAQQHPVPLDPYEALKTLNLRARQLGCVLTAMVSMLHTPRTWRWLFANAFYEDQWARYPHLYDQLHKGSSWLPGFLKRLGISGTFLLNQFMQDRHPDRFMGDKACRHFLNQIHHTGLDDRDFQQRLQSVRQDCCHHHEAACREFSLDDHGHWCEKIQGGSEENAWVAWLPFEKKSGLDEPFIGRYHDFTPEKG</sequence>
<organism evidence="1">
    <name type="scientific">Magnetococcus massalia (strain MO-1)</name>
    <dbReference type="NCBI Taxonomy" id="451514"/>
    <lineage>
        <taxon>Bacteria</taxon>
        <taxon>Pseudomonadati</taxon>
        <taxon>Pseudomonadota</taxon>
        <taxon>Magnetococcia</taxon>
        <taxon>Magnetococcales</taxon>
        <taxon>Magnetococcaceae</taxon>
        <taxon>Magnetococcus</taxon>
    </lineage>
</organism>
<reference evidence="1" key="1">
    <citation type="submission" date="2015-04" db="EMBL/GenBank/DDBJ databases">
        <authorList>
            <person name="Syromyatnikov M.Y."/>
            <person name="Popov V.N."/>
        </authorList>
    </citation>
    <scope>NUCLEOTIDE SEQUENCE</scope>
    <source>
        <strain evidence="1">MO-1</strain>
    </source>
</reference>
<proteinExistence type="predicted"/>
<protein>
    <submittedName>
        <fullName evidence="1">Uncharacterized protein</fullName>
    </submittedName>
</protein>
<gene>
    <name evidence="1" type="ORF">MAGMO_1158</name>
</gene>
<dbReference type="AlphaFoldDB" id="A0A1S7LEG0"/>